<evidence type="ECO:0000259" key="2">
    <source>
        <dbReference type="SMART" id="SM00822"/>
    </source>
</evidence>
<name>A0ABV4YSK4_9BACI</name>
<dbReference type="SMART" id="SM00822">
    <property type="entry name" value="PKS_KR"/>
    <property type="match status" value="1"/>
</dbReference>
<dbReference type="SUPFAM" id="SSF51735">
    <property type="entry name" value="NAD(P)-binding Rossmann-fold domains"/>
    <property type="match status" value="1"/>
</dbReference>
<dbReference type="Pfam" id="PF13561">
    <property type="entry name" value="adh_short_C2"/>
    <property type="match status" value="1"/>
</dbReference>
<evidence type="ECO:0000313" key="3">
    <source>
        <dbReference type="EMBL" id="MFB3167553.1"/>
    </source>
</evidence>
<dbReference type="Proteomes" id="UP001241748">
    <property type="component" value="Unassembled WGS sequence"/>
</dbReference>
<proteinExistence type="inferred from homology"/>
<evidence type="ECO:0000256" key="1">
    <source>
        <dbReference type="ARBA" id="ARBA00006484"/>
    </source>
</evidence>
<dbReference type="NCBIfam" id="NF009466">
    <property type="entry name" value="PRK12826.1-2"/>
    <property type="match status" value="1"/>
</dbReference>
<dbReference type="PROSITE" id="PS00061">
    <property type="entry name" value="ADH_SHORT"/>
    <property type="match status" value="1"/>
</dbReference>
<sequence>MRFKDKIVIITGGARGIGAETALKFAENGAKVAIFDLNIQGAKETAAQIQRGDGTCSTFSVDVTNREEVQNAVEKVFREYEKIDILINNAGTLKDNLSGQLTEDEWDFVLDVNLKGSFICSQAVQKYMVQQGYGKIVMTSSQAAVGAPGRVNYAAAKAGIQGMMKTLAIELGPYGINVNAVAPGFIETEMSKVSEEYAKRRGIENFTEYKKAMIQRNPIRRVGQPEDVANVILFLASEDADYVTGQVIYVSGAPVV</sequence>
<keyword evidence="4" id="KW-1185">Reference proteome</keyword>
<dbReference type="PRINTS" id="PR00081">
    <property type="entry name" value="GDHRDH"/>
</dbReference>
<comment type="similarity">
    <text evidence="1">Belongs to the short-chain dehydrogenases/reductases (SDR) family.</text>
</comment>
<dbReference type="InterPro" id="IPR002347">
    <property type="entry name" value="SDR_fam"/>
</dbReference>
<dbReference type="PRINTS" id="PR00080">
    <property type="entry name" value="SDRFAMILY"/>
</dbReference>
<dbReference type="InterPro" id="IPR057326">
    <property type="entry name" value="KR_dom"/>
</dbReference>
<dbReference type="EMBL" id="JAROBZ020000001">
    <property type="protein sequence ID" value="MFB3167553.1"/>
    <property type="molecule type" value="Genomic_DNA"/>
</dbReference>
<organism evidence="3 4">
    <name type="scientific">Neobacillus driksii</name>
    <dbReference type="NCBI Taxonomy" id="3035913"/>
    <lineage>
        <taxon>Bacteria</taxon>
        <taxon>Bacillati</taxon>
        <taxon>Bacillota</taxon>
        <taxon>Bacilli</taxon>
        <taxon>Bacillales</taxon>
        <taxon>Bacillaceae</taxon>
        <taxon>Neobacillus</taxon>
    </lineage>
</organism>
<reference evidence="3 4" key="1">
    <citation type="submission" date="2024-05" db="EMBL/GenBank/DDBJ databases">
        <authorList>
            <person name="Venkateswaran K."/>
        </authorList>
    </citation>
    <scope>NUCLEOTIDE SEQUENCE [LARGE SCALE GENOMIC DNA]</scope>
    <source>
        <strain evidence="3 4">179-C4-2-HS</strain>
    </source>
</reference>
<feature type="domain" description="Ketoreductase" evidence="2">
    <location>
        <begin position="6"/>
        <end position="184"/>
    </location>
</feature>
<dbReference type="PANTHER" id="PTHR42760">
    <property type="entry name" value="SHORT-CHAIN DEHYDROGENASES/REDUCTASES FAMILY MEMBER"/>
    <property type="match status" value="1"/>
</dbReference>
<evidence type="ECO:0000313" key="4">
    <source>
        <dbReference type="Proteomes" id="UP001241748"/>
    </source>
</evidence>
<protein>
    <submittedName>
        <fullName evidence="3">SDR family NAD(P)-dependent oxidoreductase</fullName>
    </submittedName>
</protein>
<dbReference type="InterPro" id="IPR020904">
    <property type="entry name" value="Sc_DH/Rdtase_CS"/>
</dbReference>
<dbReference type="InterPro" id="IPR036291">
    <property type="entry name" value="NAD(P)-bd_dom_sf"/>
</dbReference>
<dbReference type="NCBIfam" id="NF005559">
    <property type="entry name" value="PRK07231.1"/>
    <property type="match status" value="1"/>
</dbReference>
<comment type="caution">
    <text evidence="3">The sequence shown here is derived from an EMBL/GenBank/DDBJ whole genome shotgun (WGS) entry which is preliminary data.</text>
</comment>
<accession>A0ABV4YSK4</accession>
<dbReference type="PANTHER" id="PTHR42760:SF40">
    <property type="entry name" value="3-OXOACYL-[ACYL-CARRIER-PROTEIN] REDUCTASE, CHLOROPLASTIC"/>
    <property type="match status" value="1"/>
</dbReference>
<dbReference type="Gene3D" id="3.40.50.720">
    <property type="entry name" value="NAD(P)-binding Rossmann-like Domain"/>
    <property type="match status" value="1"/>
</dbReference>
<gene>
    <name evidence="3" type="ORF">P5G62_010575</name>
</gene>
<dbReference type="RefSeq" id="WP_306075077.1">
    <property type="nucleotide sequence ID" value="NZ_JAROBZ020000001.1"/>
</dbReference>